<accession>A0ABX7YU93</accession>
<keyword evidence="6 7" id="KW-0472">Membrane</keyword>
<organism evidence="8 9">
    <name type="scientific">Shewanella yunxiaonensis</name>
    <dbReference type="NCBI Taxonomy" id="2829809"/>
    <lineage>
        <taxon>Bacteria</taxon>
        <taxon>Pseudomonadati</taxon>
        <taxon>Pseudomonadota</taxon>
        <taxon>Gammaproteobacteria</taxon>
        <taxon>Alteromonadales</taxon>
        <taxon>Shewanellaceae</taxon>
        <taxon>Shewanella</taxon>
    </lineage>
</organism>
<keyword evidence="9" id="KW-1185">Reference proteome</keyword>
<dbReference type="Proteomes" id="UP000679575">
    <property type="component" value="Chromosome"/>
</dbReference>
<comment type="similarity">
    <text evidence="2">Belongs to the DoxX family.</text>
</comment>
<dbReference type="RefSeq" id="WP_212595248.1">
    <property type="nucleotide sequence ID" value="NZ_CP073587.1"/>
</dbReference>
<dbReference type="InterPro" id="IPR051907">
    <property type="entry name" value="DoxX-like_oxidoreductase"/>
</dbReference>
<reference evidence="8 9" key="1">
    <citation type="submission" date="2021-04" db="EMBL/GenBank/DDBJ databases">
        <title>Novel species identification of genus Shewanella.</title>
        <authorList>
            <person name="Liu G."/>
        </authorList>
    </citation>
    <scope>NUCLEOTIDE SEQUENCE [LARGE SCALE GENOMIC DNA]</scope>
    <source>
        <strain evidence="8 9">FJAT-54481</strain>
    </source>
</reference>
<evidence type="ECO:0000313" key="9">
    <source>
        <dbReference type="Proteomes" id="UP000679575"/>
    </source>
</evidence>
<dbReference type="InterPro" id="IPR032808">
    <property type="entry name" value="DoxX"/>
</dbReference>
<dbReference type="PANTHER" id="PTHR33452">
    <property type="entry name" value="OXIDOREDUCTASE CATD-RELATED"/>
    <property type="match status" value="1"/>
</dbReference>
<keyword evidence="3" id="KW-1003">Cell membrane</keyword>
<name>A0ABX7YU93_9GAMM</name>
<feature type="transmembrane region" description="Helical" evidence="7">
    <location>
        <begin position="21"/>
        <end position="43"/>
    </location>
</feature>
<feature type="transmembrane region" description="Helical" evidence="7">
    <location>
        <begin position="63"/>
        <end position="83"/>
    </location>
</feature>
<comment type="subcellular location">
    <subcellularLocation>
        <location evidence="1">Cell membrane</location>
        <topology evidence="1">Multi-pass membrane protein</topology>
    </subcellularLocation>
</comment>
<protein>
    <submittedName>
        <fullName evidence="8">DoxX family protein</fullName>
    </submittedName>
</protein>
<gene>
    <name evidence="8" type="ORF">KDN34_01810</name>
</gene>
<evidence type="ECO:0000256" key="6">
    <source>
        <dbReference type="ARBA" id="ARBA00023136"/>
    </source>
</evidence>
<evidence type="ECO:0000256" key="2">
    <source>
        <dbReference type="ARBA" id="ARBA00006679"/>
    </source>
</evidence>
<proteinExistence type="inferred from homology"/>
<evidence type="ECO:0000256" key="5">
    <source>
        <dbReference type="ARBA" id="ARBA00022989"/>
    </source>
</evidence>
<keyword evidence="5 7" id="KW-1133">Transmembrane helix</keyword>
<evidence type="ECO:0000256" key="4">
    <source>
        <dbReference type="ARBA" id="ARBA00022692"/>
    </source>
</evidence>
<evidence type="ECO:0000256" key="3">
    <source>
        <dbReference type="ARBA" id="ARBA00022475"/>
    </source>
</evidence>
<evidence type="ECO:0000256" key="1">
    <source>
        <dbReference type="ARBA" id="ARBA00004651"/>
    </source>
</evidence>
<keyword evidence="4 7" id="KW-0812">Transmembrane</keyword>
<dbReference type="PANTHER" id="PTHR33452:SF19">
    <property type="entry name" value="DOXX FAMILY PROTEIN"/>
    <property type="match status" value="1"/>
</dbReference>
<sequence length="131" mass="14728">MPILLRGYRHLTTLSQRVSQLDFLGQLLLRLYLAPIFILAGWGKLAALEDTAYYFSEYLNMPAPMLMAILAGSVELIGGISLLLGIGVRLFSMPLMITMVVAAVTAHWENGWHVLPETTLTVPWEWREDLL</sequence>
<dbReference type="Pfam" id="PF07681">
    <property type="entry name" value="DoxX"/>
    <property type="match status" value="1"/>
</dbReference>
<dbReference type="EMBL" id="CP073587">
    <property type="protein sequence ID" value="QUN06232.1"/>
    <property type="molecule type" value="Genomic_DNA"/>
</dbReference>
<evidence type="ECO:0000256" key="7">
    <source>
        <dbReference type="SAM" id="Phobius"/>
    </source>
</evidence>
<evidence type="ECO:0000313" key="8">
    <source>
        <dbReference type="EMBL" id="QUN06232.1"/>
    </source>
</evidence>